<gene>
    <name evidence="2" type="ORF">ADL15_30670</name>
</gene>
<protein>
    <submittedName>
        <fullName evidence="2">Uncharacterized protein</fullName>
    </submittedName>
</protein>
<dbReference type="SUPFAM" id="SSF52540">
    <property type="entry name" value="P-loop containing nucleoside triphosphate hydrolases"/>
    <property type="match status" value="1"/>
</dbReference>
<evidence type="ECO:0000313" key="2">
    <source>
        <dbReference type="EMBL" id="KUL28865.1"/>
    </source>
</evidence>
<evidence type="ECO:0000256" key="1">
    <source>
        <dbReference type="SAM" id="MobiDB-lite"/>
    </source>
</evidence>
<name>A0A101JL29_9ACTN</name>
<dbReference type="Proteomes" id="UP000053244">
    <property type="component" value="Unassembled WGS sequence"/>
</dbReference>
<accession>A0A101JL29</accession>
<sequence length="225" mass="21767">MATSADVDWRIAAGAVAAAAEVPVAVVVIGAVVGADDPVRPHAAGLLELTDAGRLSLARARELVLAVRQAYGMVLVAAPAGMLVPIGEDGWHLADLTAAVGGSALVVTGPGPDSVNHVALALGALAGHGISGSVITIGVPPAPDPGAAGAGQSAPGPAAADATAGAGRADPGAADFTEEGLPVTPIGRIPAERPGGLAGAAAAWFHPSGRQITPPALTRVTDCRT</sequence>
<evidence type="ECO:0000313" key="3">
    <source>
        <dbReference type="Proteomes" id="UP000053244"/>
    </source>
</evidence>
<dbReference type="Gene3D" id="3.40.50.300">
    <property type="entry name" value="P-loop containing nucleotide triphosphate hydrolases"/>
    <property type="match status" value="1"/>
</dbReference>
<feature type="region of interest" description="Disordered" evidence="1">
    <location>
        <begin position="145"/>
        <end position="180"/>
    </location>
</feature>
<reference evidence="2 3" key="1">
    <citation type="submission" date="2015-10" db="EMBL/GenBank/DDBJ databases">
        <authorList>
            <person name="Gilbert D.G."/>
        </authorList>
    </citation>
    <scope>NUCLEOTIDE SEQUENCE [LARGE SCALE GENOMIC DNA]</scope>
    <source>
        <strain evidence="2 3">NRRL B-16712</strain>
    </source>
</reference>
<organism evidence="2 3">
    <name type="scientific">Actinoplanes awajinensis subsp. mycoplanecinus</name>
    <dbReference type="NCBI Taxonomy" id="135947"/>
    <lineage>
        <taxon>Bacteria</taxon>
        <taxon>Bacillati</taxon>
        <taxon>Actinomycetota</taxon>
        <taxon>Actinomycetes</taxon>
        <taxon>Micromonosporales</taxon>
        <taxon>Micromonosporaceae</taxon>
        <taxon>Actinoplanes</taxon>
    </lineage>
</organism>
<proteinExistence type="predicted"/>
<dbReference type="InterPro" id="IPR027417">
    <property type="entry name" value="P-loop_NTPase"/>
</dbReference>
<comment type="caution">
    <text evidence="2">The sequence shown here is derived from an EMBL/GenBank/DDBJ whole genome shotgun (WGS) entry which is preliminary data.</text>
</comment>
<dbReference type="AlphaFoldDB" id="A0A101JL29"/>
<dbReference type="EMBL" id="LLZH01000284">
    <property type="protein sequence ID" value="KUL28865.1"/>
    <property type="molecule type" value="Genomic_DNA"/>
</dbReference>
<feature type="compositionally biased region" description="Low complexity" evidence="1">
    <location>
        <begin position="145"/>
        <end position="175"/>
    </location>
</feature>
<keyword evidence="3" id="KW-1185">Reference proteome</keyword>